<proteinExistence type="inferred from homology"/>
<evidence type="ECO:0000256" key="1">
    <source>
        <dbReference type="ARBA" id="ARBA00004651"/>
    </source>
</evidence>
<keyword evidence="3" id="KW-1003">Cell membrane</keyword>
<dbReference type="InterPro" id="IPR002898">
    <property type="entry name" value="MotA_ExbB_proton_chnl"/>
</dbReference>
<keyword evidence="6 9" id="KW-1133">Transmembrane helix</keyword>
<dbReference type="EMBL" id="CP028940">
    <property type="protein sequence ID" value="QKM59814.1"/>
    <property type="molecule type" value="Genomic_DNA"/>
</dbReference>
<feature type="transmembrane region" description="Helical" evidence="9">
    <location>
        <begin position="12"/>
        <end position="32"/>
    </location>
</feature>
<dbReference type="AlphaFoldDB" id="A0A6M9PCZ4"/>
<dbReference type="KEGG" id="pard:DN92_01470"/>
<sequence length="216" mass="23311">MYSILLSAGWPIWPLLIISVIGLAIVIERAWYLRQIHVFPKDSLASVFGLANTVSQQKDVTEAEISAISQLSPSGPLFACILREKLAGNSADAALEELQACAQTTWLKLDRYLGALATIATVAPLLGLFGTVVGMIEIFGSQGAINGGAGSPQQLAHGISVALYNTAFGLLIAIPALAAWRGLRAMANQRQHECEEFTRQLFKKLYPKHINPADQK</sequence>
<gene>
    <name evidence="11" type="ORF">DN92_01470</name>
</gene>
<evidence type="ECO:0000313" key="11">
    <source>
        <dbReference type="EMBL" id="QKM59814.1"/>
    </source>
</evidence>
<evidence type="ECO:0000256" key="7">
    <source>
        <dbReference type="ARBA" id="ARBA00023136"/>
    </source>
</evidence>
<evidence type="ECO:0000256" key="4">
    <source>
        <dbReference type="ARBA" id="ARBA00022692"/>
    </source>
</evidence>
<accession>A0A6M9PCZ4</accession>
<keyword evidence="12" id="KW-1185">Reference proteome</keyword>
<reference evidence="11 12" key="1">
    <citation type="submission" date="2018-04" db="EMBL/GenBank/DDBJ databases">
        <title>Polynucleobacter sp. UK-Long2-W17 genome.</title>
        <authorList>
            <person name="Hahn M.W."/>
        </authorList>
    </citation>
    <scope>NUCLEOTIDE SEQUENCE [LARGE SCALE GENOMIC DNA]</scope>
    <source>
        <strain evidence="11 12">UK-Long2-W17</strain>
    </source>
</reference>
<comment type="subcellular location">
    <subcellularLocation>
        <location evidence="1">Cell membrane</location>
        <topology evidence="1">Multi-pass membrane protein</topology>
    </subcellularLocation>
    <subcellularLocation>
        <location evidence="8">Membrane</location>
        <topology evidence="8">Multi-pass membrane protein</topology>
    </subcellularLocation>
</comment>
<evidence type="ECO:0000256" key="8">
    <source>
        <dbReference type="RuleBase" id="RU004057"/>
    </source>
</evidence>
<keyword evidence="7 9" id="KW-0472">Membrane</keyword>
<feature type="transmembrane region" description="Helical" evidence="9">
    <location>
        <begin position="156"/>
        <end position="180"/>
    </location>
</feature>
<evidence type="ECO:0000256" key="2">
    <source>
        <dbReference type="ARBA" id="ARBA00022448"/>
    </source>
</evidence>
<dbReference type="PANTHER" id="PTHR30625">
    <property type="entry name" value="PROTEIN TOLQ"/>
    <property type="match status" value="1"/>
</dbReference>
<feature type="transmembrane region" description="Helical" evidence="9">
    <location>
        <begin position="112"/>
        <end position="136"/>
    </location>
</feature>
<dbReference type="Proteomes" id="UP000501090">
    <property type="component" value="Chromosome"/>
</dbReference>
<feature type="domain" description="MotA/TolQ/ExbB proton channel" evidence="10">
    <location>
        <begin position="78"/>
        <end position="195"/>
    </location>
</feature>
<dbReference type="GO" id="GO:0017038">
    <property type="term" value="P:protein import"/>
    <property type="evidence" value="ECO:0007669"/>
    <property type="project" value="TreeGrafter"/>
</dbReference>
<dbReference type="PANTHER" id="PTHR30625:SF15">
    <property type="entry name" value="BIOPOLYMER TRANSPORT PROTEIN EXBB"/>
    <property type="match status" value="1"/>
</dbReference>
<dbReference type="GO" id="GO:0005886">
    <property type="term" value="C:plasma membrane"/>
    <property type="evidence" value="ECO:0007669"/>
    <property type="project" value="UniProtKB-SubCell"/>
</dbReference>
<protein>
    <submittedName>
        <fullName evidence="11">MotA/TolQ/ExbB proton channel family protein</fullName>
    </submittedName>
</protein>
<dbReference type="Pfam" id="PF01618">
    <property type="entry name" value="MotA_ExbB"/>
    <property type="match status" value="1"/>
</dbReference>
<keyword evidence="4 9" id="KW-0812">Transmembrane</keyword>
<evidence type="ECO:0000259" key="10">
    <source>
        <dbReference type="Pfam" id="PF01618"/>
    </source>
</evidence>
<evidence type="ECO:0000256" key="3">
    <source>
        <dbReference type="ARBA" id="ARBA00022475"/>
    </source>
</evidence>
<organism evidence="11 12">
    <name type="scientific">Polynucleobacter arcticus</name>
    <dbReference type="NCBI Taxonomy" id="1743165"/>
    <lineage>
        <taxon>Bacteria</taxon>
        <taxon>Pseudomonadati</taxon>
        <taxon>Pseudomonadota</taxon>
        <taxon>Betaproteobacteria</taxon>
        <taxon>Burkholderiales</taxon>
        <taxon>Burkholderiaceae</taxon>
        <taxon>Polynucleobacter</taxon>
    </lineage>
</organism>
<evidence type="ECO:0000256" key="9">
    <source>
        <dbReference type="SAM" id="Phobius"/>
    </source>
</evidence>
<evidence type="ECO:0000313" key="12">
    <source>
        <dbReference type="Proteomes" id="UP000501090"/>
    </source>
</evidence>
<dbReference type="RefSeq" id="WP_173959583.1">
    <property type="nucleotide sequence ID" value="NZ_CBCSCC010000006.1"/>
</dbReference>
<name>A0A6M9PCZ4_9BURK</name>
<dbReference type="InterPro" id="IPR050790">
    <property type="entry name" value="ExbB/TolQ_transport"/>
</dbReference>
<comment type="similarity">
    <text evidence="8">Belongs to the exbB/tolQ family.</text>
</comment>
<evidence type="ECO:0000256" key="6">
    <source>
        <dbReference type="ARBA" id="ARBA00022989"/>
    </source>
</evidence>
<keyword evidence="2 8" id="KW-0813">Transport</keyword>
<keyword evidence="5 8" id="KW-0653">Protein transport</keyword>
<evidence type="ECO:0000256" key="5">
    <source>
        <dbReference type="ARBA" id="ARBA00022927"/>
    </source>
</evidence>